<comment type="caution">
    <text evidence="10">The sequence shown here is derived from an EMBL/GenBank/DDBJ whole genome shotgun (WGS) entry which is preliminary data.</text>
</comment>
<keyword evidence="4 7" id="KW-0694">RNA-binding</keyword>
<proteinExistence type="inferred from homology"/>
<accession>A0ABW2G5M2</accession>
<keyword evidence="3 7" id="KW-0378">Hydrolase</keyword>
<evidence type="ECO:0000256" key="5">
    <source>
        <dbReference type="ARBA" id="ARBA00038063"/>
    </source>
</evidence>
<gene>
    <name evidence="7 10" type="primary">pth</name>
    <name evidence="10" type="ORF">ACFQMG_29130</name>
</gene>
<dbReference type="CDD" id="cd00462">
    <property type="entry name" value="PTH"/>
    <property type="match status" value="1"/>
</dbReference>
<dbReference type="Gene3D" id="3.40.50.1470">
    <property type="entry name" value="Peptidyl-tRNA hydrolase"/>
    <property type="match status" value="1"/>
</dbReference>
<sequence length="194" mass="21165">MQSDERWLVAGLGNPGPRFRRTRHNAGFLLVDRLAARYGATFRRRGLRYRVAEIELAGRPVVLVKPLWFINLSGRPVAAALRAYGIPVERLVVAQDDLDFPFGVVRLKRGGGPAGHKGAHSVNAALGTRRYLRLRLGIGRPPKGGSTGDFVLGEFTAAEQEQLPALLDRCADGLGELVARGPDRAQQRLHTATS</sequence>
<evidence type="ECO:0000313" key="10">
    <source>
        <dbReference type="EMBL" id="MFC7183614.1"/>
    </source>
</evidence>
<evidence type="ECO:0000256" key="3">
    <source>
        <dbReference type="ARBA" id="ARBA00022801"/>
    </source>
</evidence>
<evidence type="ECO:0000256" key="4">
    <source>
        <dbReference type="ARBA" id="ARBA00022884"/>
    </source>
</evidence>
<keyword evidence="2 7" id="KW-0820">tRNA-binding</keyword>
<evidence type="ECO:0000256" key="7">
    <source>
        <dbReference type="HAMAP-Rule" id="MF_00083"/>
    </source>
</evidence>
<evidence type="ECO:0000256" key="9">
    <source>
        <dbReference type="RuleBase" id="RU004320"/>
    </source>
</evidence>
<feature type="binding site" evidence="7">
    <location>
        <position position="19"/>
    </location>
    <ligand>
        <name>tRNA</name>
        <dbReference type="ChEBI" id="CHEBI:17843"/>
    </ligand>
</feature>
<feature type="site" description="Discriminates between blocked and unblocked aminoacyl-tRNA" evidence="7">
    <location>
        <position position="14"/>
    </location>
</feature>
<evidence type="ECO:0000256" key="8">
    <source>
        <dbReference type="RuleBase" id="RU000673"/>
    </source>
</evidence>
<dbReference type="SUPFAM" id="SSF53178">
    <property type="entry name" value="Peptidyl-tRNA hydrolase-like"/>
    <property type="match status" value="1"/>
</dbReference>
<comment type="function">
    <text evidence="7">Hydrolyzes ribosome-free peptidyl-tRNAs (with 1 or more amino acids incorporated), which drop off the ribosome during protein synthesis, or as a result of ribosome stalling.</text>
</comment>
<dbReference type="PANTHER" id="PTHR17224">
    <property type="entry name" value="PEPTIDYL-TRNA HYDROLASE"/>
    <property type="match status" value="1"/>
</dbReference>
<evidence type="ECO:0000256" key="6">
    <source>
        <dbReference type="ARBA" id="ARBA00050038"/>
    </source>
</evidence>
<comment type="function">
    <text evidence="7">Catalyzes the release of premature peptidyl moieties from peptidyl-tRNA molecules trapped in stalled 50S ribosomal subunits, and thus maintains levels of free tRNAs and 50S ribosomes.</text>
</comment>
<dbReference type="EC" id="3.1.1.29" evidence="1 7"/>
<organism evidence="10 11">
    <name type="scientific">Kitasatospora paranensis</name>
    <dbReference type="NCBI Taxonomy" id="258053"/>
    <lineage>
        <taxon>Bacteria</taxon>
        <taxon>Bacillati</taxon>
        <taxon>Actinomycetota</taxon>
        <taxon>Actinomycetes</taxon>
        <taxon>Kitasatosporales</taxon>
        <taxon>Streptomycetaceae</taxon>
        <taxon>Kitasatospora</taxon>
    </lineage>
</organism>
<feature type="binding site" evidence="7">
    <location>
        <position position="69"/>
    </location>
    <ligand>
        <name>tRNA</name>
        <dbReference type="ChEBI" id="CHEBI:17843"/>
    </ligand>
</feature>
<feature type="active site" description="Proton acceptor" evidence="7">
    <location>
        <position position="24"/>
    </location>
</feature>
<dbReference type="RefSeq" id="WP_345704796.1">
    <property type="nucleotide sequence ID" value="NZ_BAABKV010000001.1"/>
</dbReference>
<feature type="site" description="Stabilizes the basic form of H active site to accept a proton" evidence="7">
    <location>
        <position position="96"/>
    </location>
</feature>
<name>A0ABW2G5M2_9ACTN</name>
<dbReference type="Pfam" id="PF01195">
    <property type="entry name" value="Pept_tRNA_hydro"/>
    <property type="match status" value="1"/>
</dbReference>
<comment type="catalytic activity">
    <reaction evidence="7 8">
        <text>an N-acyl-L-alpha-aminoacyl-tRNA + H2O = an N-acyl-L-amino acid + a tRNA + H(+)</text>
        <dbReference type="Rhea" id="RHEA:54448"/>
        <dbReference type="Rhea" id="RHEA-COMP:10123"/>
        <dbReference type="Rhea" id="RHEA-COMP:13883"/>
        <dbReference type="ChEBI" id="CHEBI:15377"/>
        <dbReference type="ChEBI" id="CHEBI:15378"/>
        <dbReference type="ChEBI" id="CHEBI:59874"/>
        <dbReference type="ChEBI" id="CHEBI:78442"/>
        <dbReference type="ChEBI" id="CHEBI:138191"/>
        <dbReference type="EC" id="3.1.1.29"/>
    </reaction>
</comment>
<protein>
    <recommendedName>
        <fullName evidence="6 7">Peptidyl-tRNA hydrolase</fullName>
        <shortName evidence="7">Pth</shortName>
        <ecNumber evidence="1 7">3.1.1.29</ecNumber>
    </recommendedName>
</protein>
<dbReference type="NCBIfam" id="TIGR00447">
    <property type="entry name" value="pth"/>
    <property type="match status" value="1"/>
</dbReference>
<comment type="caution">
    <text evidence="7">Lacks conserved residue(s) required for the propagation of feature annotation.</text>
</comment>
<dbReference type="InterPro" id="IPR036416">
    <property type="entry name" value="Pept_tRNA_hydro_sf"/>
</dbReference>
<reference evidence="11" key="1">
    <citation type="journal article" date="2019" name="Int. J. Syst. Evol. Microbiol.">
        <title>The Global Catalogue of Microorganisms (GCM) 10K type strain sequencing project: providing services to taxonomists for standard genome sequencing and annotation.</title>
        <authorList>
            <consortium name="The Broad Institute Genomics Platform"/>
            <consortium name="The Broad Institute Genome Sequencing Center for Infectious Disease"/>
            <person name="Wu L."/>
            <person name="Ma J."/>
        </authorList>
    </citation>
    <scope>NUCLEOTIDE SEQUENCE [LARGE SCALE GENOMIC DNA]</scope>
    <source>
        <strain evidence="11">CGMCC 1.12859</strain>
    </source>
</reference>
<comment type="subunit">
    <text evidence="7">Monomer.</text>
</comment>
<keyword evidence="11" id="KW-1185">Reference proteome</keyword>
<dbReference type="PANTHER" id="PTHR17224:SF1">
    <property type="entry name" value="PEPTIDYL-TRNA HYDROLASE"/>
    <property type="match status" value="1"/>
</dbReference>
<dbReference type="EMBL" id="JBHTAJ010000073">
    <property type="protein sequence ID" value="MFC7183614.1"/>
    <property type="molecule type" value="Genomic_DNA"/>
</dbReference>
<dbReference type="Proteomes" id="UP001596435">
    <property type="component" value="Unassembled WGS sequence"/>
</dbReference>
<comment type="subcellular location">
    <subcellularLocation>
        <location evidence="7">Cytoplasm</location>
    </subcellularLocation>
</comment>
<feature type="binding site" evidence="7">
    <location>
        <position position="71"/>
    </location>
    <ligand>
        <name>tRNA</name>
        <dbReference type="ChEBI" id="CHEBI:17843"/>
    </ligand>
</feature>
<evidence type="ECO:0000256" key="1">
    <source>
        <dbReference type="ARBA" id="ARBA00013260"/>
    </source>
</evidence>
<dbReference type="GO" id="GO:0004045">
    <property type="term" value="F:peptidyl-tRNA hydrolase activity"/>
    <property type="evidence" value="ECO:0007669"/>
    <property type="project" value="UniProtKB-EC"/>
</dbReference>
<dbReference type="PROSITE" id="PS01195">
    <property type="entry name" value="PEPT_TRNA_HYDROL_1"/>
    <property type="match status" value="1"/>
</dbReference>
<dbReference type="InterPro" id="IPR018171">
    <property type="entry name" value="Pept_tRNA_hydro_CS"/>
</dbReference>
<comment type="similarity">
    <text evidence="5 7 9">Belongs to the PTH family.</text>
</comment>
<keyword evidence="7" id="KW-0963">Cytoplasm</keyword>
<evidence type="ECO:0000256" key="2">
    <source>
        <dbReference type="ARBA" id="ARBA00022555"/>
    </source>
</evidence>
<evidence type="ECO:0000313" key="11">
    <source>
        <dbReference type="Proteomes" id="UP001596435"/>
    </source>
</evidence>
<dbReference type="HAMAP" id="MF_00083">
    <property type="entry name" value="Pept_tRNA_hydro_bact"/>
    <property type="match status" value="1"/>
</dbReference>
<dbReference type="InterPro" id="IPR001328">
    <property type="entry name" value="Pept_tRNA_hydro"/>
</dbReference>